<dbReference type="AlphaFoldDB" id="A0A0M3HJK2"/>
<keyword evidence="1" id="KW-1185">Reference proteome</keyword>
<dbReference type="Proteomes" id="UP000036681">
    <property type="component" value="Unplaced"/>
</dbReference>
<evidence type="ECO:0000313" key="1">
    <source>
        <dbReference type="Proteomes" id="UP000036681"/>
    </source>
</evidence>
<name>A0A0M3HJK2_ASCLU</name>
<proteinExistence type="predicted"/>
<evidence type="ECO:0000313" key="2">
    <source>
        <dbReference type="WBParaSite" id="ALUE_0000169701-mRNA-1"/>
    </source>
</evidence>
<dbReference type="WBParaSite" id="ALUE_0000169701-mRNA-1">
    <property type="protein sequence ID" value="ALUE_0000169701-mRNA-1"/>
    <property type="gene ID" value="ALUE_0000169701"/>
</dbReference>
<organism evidence="1 2">
    <name type="scientific">Ascaris lumbricoides</name>
    <name type="common">Giant roundworm</name>
    <dbReference type="NCBI Taxonomy" id="6252"/>
    <lineage>
        <taxon>Eukaryota</taxon>
        <taxon>Metazoa</taxon>
        <taxon>Ecdysozoa</taxon>
        <taxon>Nematoda</taxon>
        <taxon>Chromadorea</taxon>
        <taxon>Rhabditida</taxon>
        <taxon>Spirurina</taxon>
        <taxon>Ascaridomorpha</taxon>
        <taxon>Ascaridoidea</taxon>
        <taxon>Ascarididae</taxon>
        <taxon>Ascaris</taxon>
    </lineage>
</organism>
<accession>A0A0M3HJK2</accession>
<protein>
    <submittedName>
        <fullName evidence="2">Uncharacterized protein</fullName>
    </submittedName>
</protein>
<sequence>MDLSCVDRLTDGFFCEKKMGFFSVICENSRKLQLFTLSALDNQKNLLVQFRLKYEPNIQFRLIEIHQSLYRSNKKIYQNFLVQMFHLYPTFIKSHIHYVYQVPKRDYPFY</sequence>
<reference evidence="2" key="1">
    <citation type="submission" date="2017-02" db="UniProtKB">
        <authorList>
            <consortium name="WormBaseParasite"/>
        </authorList>
    </citation>
    <scope>IDENTIFICATION</scope>
</reference>